<protein>
    <submittedName>
        <fullName evidence="1">Dodecin family protein</fullName>
    </submittedName>
</protein>
<dbReference type="InterPro" id="IPR009923">
    <property type="entry name" value="Dodecin"/>
</dbReference>
<dbReference type="InterPro" id="IPR025543">
    <property type="entry name" value="Dodecin-like"/>
</dbReference>
<dbReference type="Gene3D" id="3.30.1660.10">
    <property type="entry name" value="Flavin-binding protein dodecin"/>
    <property type="match status" value="1"/>
</dbReference>
<reference evidence="1 2" key="1">
    <citation type="submission" date="2023-08" db="EMBL/GenBank/DDBJ databases">
        <title>Genome sequence of Thermaerobacter compostii strain Ins1, a spore-forming filamentous bacterium isolated from a deep geothermal reservoir.</title>
        <authorList>
            <person name="Bregnard D."/>
            <person name="Gonzalez D."/>
            <person name="Junier P."/>
        </authorList>
    </citation>
    <scope>NUCLEOTIDE SEQUENCE [LARGE SCALE GENOMIC DNA]</scope>
    <source>
        <strain evidence="1 2">Ins1</strain>
    </source>
</reference>
<sequence>MADVVKVIELVGESTKDWTDAVNNAVAEACRTLDHVSGVEVCNLTANVDNGRVVEWKANVKVAFKVDNSRRGV</sequence>
<accession>A0ABZ0QT20</accession>
<evidence type="ECO:0000313" key="2">
    <source>
        <dbReference type="Proteomes" id="UP001304683"/>
    </source>
</evidence>
<dbReference type="PANTHER" id="PTHR39324:SF1">
    <property type="entry name" value="CALCIUM DODECIN"/>
    <property type="match status" value="1"/>
</dbReference>
<dbReference type="InterPro" id="IPR036694">
    <property type="entry name" value="Dodecin-like_sf"/>
</dbReference>
<dbReference type="EMBL" id="CP132508">
    <property type="protein sequence ID" value="WPD20273.1"/>
    <property type="molecule type" value="Genomic_DNA"/>
</dbReference>
<name>A0ABZ0QT20_9FIRM</name>
<gene>
    <name evidence="1" type="ORF">Q5761_05635</name>
</gene>
<dbReference type="SUPFAM" id="SSF89807">
    <property type="entry name" value="Dodecin-like"/>
    <property type="match status" value="1"/>
</dbReference>
<dbReference type="PANTHER" id="PTHR39324">
    <property type="entry name" value="CALCIUM DODECIN"/>
    <property type="match status" value="1"/>
</dbReference>
<evidence type="ECO:0000313" key="1">
    <source>
        <dbReference type="EMBL" id="WPD20273.1"/>
    </source>
</evidence>
<keyword evidence="2" id="KW-1185">Reference proteome</keyword>
<dbReference type="Proteomes" id="UP001304683">
    <property type="component" value="Chromosome"/>
</dbReference>
<dbReference type="Pfam" id="PF07311">
    <property type="entry name" value="Dodecin"/>
    <property type="match status" value="1"/>
</dbReference>
<proteinExistence type="predicted"/>
<organism evidence="1 2">
    <name type="scientific">Thermaerobacter composti</name>
    <dbReference type="NCBI Taxonomy" id="554949"/>
    <lineage>
        <taxon>Bacteria</taxon>
        <taxon>Bacillati</taxon>
        <taxon>Bacillota</taxon>
        <taxon>Clostridia</taxon>
        <taxon>Eubacteriales</taxon>
        <taxon>Clostridiales Family XVII. Incertae Sedis</taxon>
        <taxon>Thermaerobacter</taxon>
    </lineage>
</organism>